<dbReference type="Proteomes" id="UP001049176">
    <property type="component" value="Chromosome 8"/>
</dbReference>
<evidence type="ECO:0000256" key="1">
    <source>
        <dbReference type="SAM" id="MobiDB-lite"/>
    </source>
</evidence>
<name>A0A9P7RQL6_9AGAR</name>
<dbReference type="KEGG" id="more:E1B28_011971"/>
<evidence type="ECO:0000313" key="2">
    <source>
        <dbReference type="EMBL" id="KAG7087924.1"/>
    </source>
</evidence>
<gene>
    <name evidence="2" type="ORF">E1B28_011971</name>
</gene>
<evidence type="ECO:0000313" key="3">
    <source>
        <dbReference type="Proteomes" id="UP001049176"/>
    </source>
</evidence>
<feature type="compositionally biased region" description="Polar residues" evidence="1">
    <location>
        <begin position="54"/>
        <end position="70"/>
    </location>
</feature>
<accession>A0A9P7RQL6</accession>
<organism evidence="2 3">
    <name type="scientific">Marasmius oreades</name>
    <name type="common">fairy-ring Marasmius</name>
    <dbReference type="NCBI Taxonomy" id="181124"/>
    <lineage>
        <taxon>Eukaryota</taxon>
        <taxon>Fungi</taxon>
        <taxon>Dikarya</taxon>
        <taxon>Basidiomycota</taxon>
        <taxon>Agaricomycotina</taxon>
        <taxon>Agaricomycetes</taxon>
        <taxon>Agaricomycetidae</taxon>
        <taxon>Agaricales</taxon>
        <taxon>Marasmiineae</taxon>
        <taxon>Marasmiaceae</taxon>
        <taxon>Marasmius</taxon>
    </lineage>
</organism>
<proteinExistence type="predicted"/>
<dbReference type="AlphaFoldDB" id="A0A9P7RQL6"/>
<feature type="non-terminal residue" evidence="2">
    <location>
        <position position="70"/>
    </location>
</feature>
<comment type="caution">
    <text evidence="2">The sequence shown here is derived from an EMBL/GenBank/DDBJ whole genome shotgun (WGS) entry which is preliminary data.</text>
</comment>
<dbReference type="GeneID" id="66081046"/>
<reference evidence="2" key="1">
    <citation type="journal article" date="2021" name="Genome Biol. Evol.">
        <title>The assembled and annotated genome of the fairy-ring fungus Marasmius oreades.</title>
        <authorList>
            <person name="Hiltunen M."/>
            <person name="Ament-Velasquez S.L."/>
            <person name="Johannesson H."/>
        </authorList>
    </citation>
    <scope>NUCLEOTIDE SEQUENCE</scope>
    <source>
        <strain evidence="2">03SP1</strain>
    </source>
</reference>
<dbReference type="RefSeq" id="XP_043004395.1">
    <property type="nucleotide sequence ID" value="XM_043157030.1"/>
</dbReference>
<sequence>MAPRKKGKQPSDILNAPTSAPAQAAQQQLLRRGHSAAASTPDPSEEPAGPLINPLSQTQDIQCDGSESTP</sequence>
<protein>
    <submittedName>
        <fullName evidence="2">Uncharacterized protein</fullName>
    </submittedName>
</protein>
<feature type="region of interest" description="Disordered" evidence="1">
    <location>
        <begin position="1"/>
        <end position="70"/>
    </location>
</feature>
<keyword evidence="3" id="KW-1185">Reference proteome</keyword>
<dbReference type="EMBL" id="CM032188">
    <property type="protein sequence ID" value="KAG7087924.1"/>
    <property type="molecule type" value="Genomic_DNA"/>
</dbReference>